<gene>
    <name evidence="1" type="ORF">HPB49_025434</name>
</gene>
<reference evidence="1" key="1">
    <citation type="submission" date="2020-05" db="EMBL/GenBank/DDBJ databases">
        <title>Large-scale comparative analyses of tick genomes elucidate their genetic diversity and vector capacities.</title>
        <authorList>
            <person name="Jia N."/>
            <person name="Wang J."/>
            <person name="Shi W."/>
            <person name="Du L."/>
            <person name="Sun Y."/>
            <person name="Zhan W."/>
            <person name="Jiang J."/>
            <person name="Wang Q."/>
            <person name="Zhang B."/>
            <person name="Ji P."/>
            <person name="Sakyi L.B."/>
            <person name="Cui X."/>
            <person name="Yuan T."/>
            <person name="Jiang B."/>
            <person name="Yang W."/>
            <person name="Lam T.T.-Y."/>
            <person name="Chang Q."/>
            <person name="Ding S."/>
            <person name="Wang X."/>
            <person name="Zhu J."/>
            <person name="Ruan X."/>
            <person name="Zhao L."/>
            <person name="Wei J."/>
            <person name="Que T."/>
            <person name="Du C."/>
            <person name="Cheng J."/>
            <person name="Dai P."/>
            <person name="Han X."/>
            <person name="Huang E."/>
            <person name="Gao Y."/>
            <person name="Liu J."/>
            <person name="Shao H."/>
            <person name="Ye R."/>
            <person name="Li L."/>
            <person name="Wei W."/>
            <person name="Wang X."/>
            <person name="Wang C."/>
            <person name="Yang T."/>
            <person name="Huo Q."/>
            <person name="Li W."/>
            <person name="Guo W."/>
            <person name="Chen H."/>
            <person name="Zhou L."/>
            <person name="Ni X."/>
            <person name="Tian J."/>
            <person name="Zhou Y."/>
            <person name="Sheng Y."/>
            <person name="Liu T."/>
            <person name="Pan Y."/>
            <person name="Xia L."/>
            <person name="Li J."/>
            <person name="Zhao F."/>
            <person name="Cao W."/>
        </authorList>
    </citation>
    <scope>NUCLEOTIDE SEQUENCE</scope>
    <source>
        <strain evidence="1">Dsil-2018</strain>
    </source>
</reference>
<sequence length="792" mass="91595">MLLNLTIGDTARKSYHLDVPRLASSLELEKGAGRLHRLNSNMDNATSTTNICEEEASTRRHINPGTKFVAFVSRNRRHLALVLAGTLLVAAIAASVLVTVQRIQDDVGQRQVCNTNACRSISQRLRRSMNESVDPCEDFYEFACQRWDADQRGPIWQSTADAIKGDFGASRDALLQGRFDEPNKAERYLIDFVRHCENDEPRNTSKGMDPVLVELKSMGGYPLFQPDWQNATYCWMQAETRLAHMGYNQALLQARFDVDPKRHGRRTIVLGLQPLMFTRAVLDKEETAKGIQTFLRNVALRYREFTIDAKEFDQEQDVDNQIAEMFNFSRALLEDLENETVAIQKPQRMTVEELSRKIPEIKWLKYLRKLTSPALTEAGLPEFSDEDSVMVLNLEALRALAKFLGNCRQNTRYIRAMANYIGYKFLINSVVFSPRPEIRQTYYEYTMQQGVQFNRTAKCKELVETLRLVGYHHYFRTNQHKFEKQKLLAVHMLDQVKVQFNDTLKSAKWIDDSTRALLMRKLVNVHAMVGYTEWLLNATNIYNFYKMDKAPQNNGPFLERLVYHRVQKYNQQARELFSPRKPEIWEDINAETVNAAYHIRDINVKVYAGMLLEPFSYLEVPIYVNYGTVGFVAGHEIIHAFDDRGITIDEQGIDFEKDQWSQGTKQEFNQRMQSLIDFYAKTFQVNGSHTRNENLADTSAARFSFKSYRLEQGQNKAPALPGFENYTNDQLYFLSFASIWCNNNKYDPNSIYSNNHARVNGPLMNLDEFAETFQCPRGSKMNPTWKAPVWDV</sequence>
<accession>A0ACB8DH98</accession>
<dbReference type="EMBL" id="CM023471">
    <property type="protein sequence ID" value="KAH7967532.1"/>
    <property type="molecule type" value="Genomic_DNA"/>
</dbReference>
<proteinExistence type="predicted"/>
<organism evidence="1 2">
    <name type="scientific">Dermacentor silvarum</name>
    <name type="common">Tick</name>
    <dbReference type="NCBI Taxonomy" id="543639"/>
    <lineage>
        <taxon>Eukaryota</taxon>
        <taxon>Metazoa</taxon>
        <taxon>Ecdysozoa</taxon>
        <taxon>Arthropoda</taxon>
        <taxon>Chelicerata</taxon>
        <taxon>Arachnida</taxon>
        <taxon>Acari</taxon>
        <taxon>Parasitiformes</taxon>
        <taxon>Ixodida</taxon>
        <taxon>Ixodoidea</taxon>
        <taxon>Ixodidae</taxon>
        <taxon>Rhipicephalinae</taxon>
        <taxon>Dermacentor</taxon>
    </lineage>
</organism>
<name>A0ACB8DH98_DERSI</name>
<protein>
    <submittedName>
        <fullName evidence="1">Uncharacterized protein</fullName>
    </submittedName>
</protein>
<comment type="caution">
    <text evidence="1">The sequence shown here is derived from an EMBL/GenBank/DDBJ whole genome shotgun (WGS) entry which is preliminary data.</text>
</comment>
<keyword evidence="2" id="KW-1185">Reference proteome</keyword>
<evidence type="ECO:0000313" key="1">
    <source>
        <dbReference type="EMBL" id="KAH7967532.1"/>
    </source>
</evidence>
<dbReference type="Proteomes" id="UP000821865">
    <property type="component" value="Chromosome 2"/>
</dbReference>
<evidence type="ECO:0000313" key="2">
    <source>
        <dbReference type="Proteomes" id="UP000821865"/>
    </source>
</evidence>